<evidence type="ECO:0000313" key="8">
    <source>
        <dbReference type="Proteomes" id="UP000451233"/>
    </source>
</evidence>
<dbReference type="InterPro" id="IPR003661">
    <property type="entry name" value="HisK_dim/P_dom"/>
</dbReference>
<keyword evidence="5" id="KW-1133">Transmembrane helix</keyword>
<dbReference type="EMBL" id="WVHS01000002">
    <property type="protein sequence ID" value="MXV15798.1"/>
    <property type="molecule type" value="Genomic_DNA"/>
</dbReference>
<keyword evidence="3" id="KW-0597">Phosphoprotein</keyword>
<dbReference type="InterPro" id="IPR003594">
    <property type="entry name" value="HATPase_dom"/>
</dbReference>
<dbReference type="Proteomes" id="UP000451233">
    <property type="component" value="Unassembled WGS sequence"/>
</dbReference>
<dbReference type="Gene3D" id="1.25.40.10">
    <property type="entry name" value="Tetratricopeptide repeat domain"/>
    <property type="match status" value="2"/>
</dbReference>
<dbReference type="SMART" id="SM00028">
    <property type="entry name" value="TPR"/>
    <property type="match status" value="6"/>
</dbReference>
<dbReference type="SUPFAM" id="SSF81901">
    <property type="entry name" value="HCP-like"/>
    <property type="match status" value="1"/>
</dbReference>
<dbReference type="SMART" id="SM00388">
    <property type="entry name" value="HisKA"/>
    <property type="match status" value="1"/>
</dbReference>
<dbReference type="CDD" id="cd00082">
    <property type="entry name" value="HisKA"/>
    <property type="match status" value="1"/>
</dbReference>
<protein>
    <recommendedName>
        <fullName evidence="2">histidine kinase</fullName>
        <ecNumber evidence="2">2.7.13.3</ecNumber>
    </recommendedName>
</protein>
<reference evidence="7 8" key="1">
    <citation type="submission" date="2019-11" db="EMBL/GenBank/DDBJ databases">
        <title>Pedobacter sp. HMF7056 Genome sequencing and assembly.</title>
        <authorList>
            <person name="Kang H."/>
            <person name="Kim H."/>
            <person name="Joh K."/>
        </authorList>
    </citation>
    <scope>NUCLEOTIDE SEQUENCE [LARGE SCALE GENOMIC DNA]</scope>
    <source>
        <strain evidence="7 8">HMF7056</strain>
    </source>
</reference>
<keyword evidence="8" id="KW-1185">Reference proteome</keyword>
<dbReference type="Gene3D" id="1.10.287.130">
    <property type="match status" value="1"/>
</dbReference>
<organism evidence="7 8">
    <name type="scientific">Hufsiella ginkgonis</name>
    <dbReference type="NCBI Taxonomy" id="2695274"/>
    <lineage>
        <taxon>Bacteria</taxon>
        <taxon>Pseudomonadati</taxon>
        <taxon>Bacteroidota</taxon>
        <taxon>Sphingobacteriia</taxon>
        <taxon>Sphingobacteriales</taxon>
        <taxon>Sphingobacteriaceae</taxon>
        <taxon>Hufsiella</taxon>
    </lineage>
</organism>
<evidence type="ECO:0000256" key="1">
    <source>
        <dbReference type="ARBA" id="ARBA00000085"/>
    </source>
</evidence>
<feature type="transmembrane region" description="Helical" evidence="5">
    <location>
        <begin position="571"/>
        <end position="594"/>
    </location>
</feature>
<dbReference type="RefSeq" id="WP_160906770.1">
    <property type="nucleotide sequence ID" value="NZ_WVHS01000002.1"/>
</dbReference>
<evidence type="ECO:0000256" key="2">
    <source>
        <dbReference type="ARBA" id="ARBA00012438"/>
    </source>
</evidence>
<feature type="coiled-coil region" evidence="4">
    <location>
        <begin position="593"/>
        <end position="627"/>
    </location>
</feature>
<name>A0A7K1XY96_9SPHI</name>
<dbReference type="InterPro" id="IPR004358">
    <property type="entry name" value="Sig_transdc_His_kin-like_C"/>
</dbReference>
<gene>
    <name evidence="7" type="ORF">GS398_10820</name>
</gene>
<evidence type="ECO:0000256" key="4">
    <source>
        <dbReference type="SAM" id="Coils"/>
    </source>
</evidence>
<comment type="catalytic activity">
    <reaction evidence="1">
        <text>ATP + protein L-histidine = ADP + protein N-phospho-L-histidine.</text>
        <dbReference type="EC" id="2.7.13.3"/>
    </reaction>
</comment>
<dbReference type="PRINTS" id="PR00344">
    <property type="entry name" value="BCTRLSENSOR"/>
</dbReference>
<dbReference type="EC" id="2.7.13.3" evidence="2"/>
<dbReference type="SMART" id="SM00387">
    <property type="entry name" value="HATPase_c"/>
    <property type="match status" value="1"/>
</dbReference>
<dbReference type="Pfam" id="PF13424">
    <property type="entry name" value="TPR_12"/>
    <property type="match status" value="1"/>
</dbReference>
<evidence type="ECO:0000259" key="6">
    <source>
        <dbReference type="PROSITE" id="PS50109"/>
    </source>
</evidence>
<dbReference type="InterPro" id="IPR036097">
    <property type="entry name" value="HisK_dim/P_sf"/>
</dbReference>
<dbReference type="InterPro" id="IPR036890">
    <property type="entry name" value="HATPase_C_sf"/>
</dbReference>
<feature type="domain" description="Histidine kinase" evidence="6">
    <location>
        <begin position="643"/>
        <end position="881"/>
    </location>
</feature>
<keyword evidence="4" id="KW-0175">Coiled coil</keyword>
<evidence type="ECO:0000256" key="5">
    <source>
        <dbReference type="SAM" id="Phobius"/>
    </source>
</evidence>
<dbReference type="SUPFAM" id="SSF47384">
    <property type="entry name" value="Homodimeric domain of signal transducing histidine kinase"/>
    <property type="match status" value="1"/>
</dbReference>
<dbReference type="InterPro" id="IPR019734">
    <property type="entry name" value="TPR_rpt"/>
</dbReference>
<dbReference type="PROSITE" id="PS50109">
    <property type="entry name" value="HIS_KIN"/>
    <property type="match status" value="1"/>
</dbReference>
<dbReference type="InterPro" id="IPR005467">
    <property type="entry name" value="His_kinase_dom"/>
</dbReference>
<dbReference type="Gene3D" id="3.30.565.10">
    <property type="entry name" value="Histidine kinase-like ATPase, C-terminal domain"/>
    <property type="match status" value="1"/>
</dbReference>
<keyword evidence="5" id="KW-0472">Membrane</keyword>
<dbReference type="PANTHER" id="PTHR43065:SF42">
    <property type="entry name" value="TWO-COMPONENT SENSOR PPRA"/>
    <property type="match status" value="1"/>
</dbReference>
<comment type="caution">
    <text evidence="7">The sequence shown here is derived from an EMBL/GenBank/DDBJ whole genome shotgun (WGS) entry which is preliminary data.</text>
</comment>
<accession>A0A7K1XY96</accession>
<dbReference type="GO" id="GO:0000155">
    <property type="term" value="F:phosphorelay sensor kinase activity"/>
    <property type="evidence" value="ECO:0007669"/>
    <property type="project" value="InterPro"/>
</dbReference>
<dbReference type="Pfam" id="PF02518">
    <property type="entry name" value="HATPase_c"/>
    <property type="match status" value="1"/>
</dbReference>
<dbReference type="PANTHER" id="PTHR43065">
    <property type="entry name" value="SENSOR HISTIDINE KINASE"/>
    <property type="match status" value="1"/>
</dbReference>
<dbReference type="AlphaFoldDB" id="A0A7K1XY96"/>
<evidence type="ECO:0000256" key="3">
    <source>
        <dbReference type="ARBA" id="ARBA00022553"/>
    </source>
</evidence>
<proteinExistence type="predicted"/>
<dbReference type="SUPFAM" id="SSF55874">
    <property type="entry name" value="ATPase domain of HSP90 chaperone/DNA topoisomerase II/histidine kinase"/>
    <property type="match status" value="1"/>
</dbReference>
<evidence type="ECO:0000313" key="7">
    <source>
        <dbReference type="EMBL" id="MXV15798.1"/>
    </source>
</evidence>
<sequence length="882" mass="98827">MHNHIIRKVLLLFLLVLPHVLFAQKKGQERIDSLKSRISFMKEDSLKCLLYNTISYENRVINMEEAVKYGNLTIELSKKLGFRRGIMLGNANLGNAYRADKPQLAIAHYQTAYDMAVKAGRDDLVNRLAYDMGYSYTLLGEADQALRFGKQALDYYISKNAKSTIETIQTYMAQAEMMKGNRKPALQTYLTKLKQFKEDDRSQEHVSTLSSIASIYQSSNDFPSALTYAYKALRLANASDVGSLFICNTLIGNIYAGLDEWKMALDYHVKALKLIEDPKSGASVRNGLVIALMTLAEDYAGLNDFDDALSYSQKALSLIGSADKINDREVRIMILNQIAWTYYKNKDFSKALQYTQRAQALNSNMARTTGRVNTVLGQIYAYAPDSILQQAGIRPADRYNKAAGLLSASVNTPESRQDLNYMRDNYGELAKIYELDKDYVKAYSAYQKFVGFSDSIVKLNNRAELVRRESALQFARKEDSLRYQQQLVSSRLAQQTLLATQQQQALQLNQQQLSITTKQKDIERLNFLRTQAGLQAEQNKRRANMQQLKASAASLQLQKAELDSGRARSRFLTAGIVGLGVVVLSLAFLAWVILRANRQSKRANALLQEQKEQIQITLQELKVTQDQLIQSEKMASLGELTAGIAHEIQNPLNFVNNFSEVSRELLYELKEELSAGNTDDVLAIAGDLDQNLEKIGHHGKRADNIVKGMLQHSRTNPGAKEPTDLNALADECLRLSYHGLRAKDKSFNAELVTEFDPSLPKVDAIPQDLGRVLLNLFNNAFQATAERQRQNHKGYKPKVSVRTRYSGSGAEIRVMDNGPGVDQSIRDKVFQPFFTTKPTGEGTGLGLSLSYDIITKSHHGTIECLPAEDGATFLVRLPGMCT</sequence>
<dbReference type="InterPro" id="IPR011990">
    <property type="entry name" value="TPR-like_helical_dom_sf"/>
</dbReference>
<keyword evidence="5" id="KW-0812">Transmembrane</keyword>